<evidence type="ECO:0000256" key="2">
    <source>
        <dbReference type="ARBA" id="ARBA00022723"/>
    </source>
</evidence>
<evidence type="ECO:0000256" key="4">
    <source>
        <dbReference type="PIRNR" id="PIRNR031924"/>
    </source>
</evidence>
<dbReference type="CDD" id="cd16016">
    <property type="entry name" value="AP-SPAP"/>
    <property type="match status" value="1"/>
</dbReference>
<dbReference type="NCBIfam" id="NF042991">
    <property type="entry name" value="alk_phos_PafA"/>
    <property type="match status" value="1"/>
</dbReference>
<dbReference type="InterPro" id="IPR002591">
    <property type="entry name" value="Phosphodiest/P_Trfase"/>
</dbReference>
<comment type="caution">
    <text evidence="8">The sequence shown here is derived from an EMBL/GenBank/DDBJ whole genome shotgun (WGS) entry which is preliminary data.</text>
</comment>
<dbReference type="AlphaFoldDB" id="A0A506PKW1"/>
<evidence type="ECO:0000256" key="7">
    <source>
        <dbReference type="SAM" id="SignalP"/>
    </source>
</evidence>
<organism evidence="8 9">
    <name type="scientific">Paucihalobacter ruber</name>
    <dbReference type="NCBI Taxonomy" id="2567861"/>
    <lineage>
        <taxon>Bacteria</taxon>
        <taxon>Pseudomonadati</taxon>
        <taxon>Bacteroidota</taxon>
        <taxon>Flavobacteriia</taxon>
        <taxon>Flavobacteriales</taxon>
        <taxon>Flavobacteriaceae</taxon>
        <taxon>Paucihalobacter</taxon>
    </lineage>
</organism>
<keyword evidence="3 7" id="KW-0732">Signal</keyword>
<keyword evidence="2 4" id="KW-0479">Metal-binding</keyword>
<evidence type="ECO:0000313" key="8">
    <source>
        <dbReference type="EMBL" id="TPV34214.1"/>
    </source>
</evidence>
<dbReference type="Gene3D" id="3.40.720.10">
    <property type="entry name" value="Alkaline Phosphatase, subunit A"/>
    <property type="match status" value="1"/>
</dbReference>
<dbReference type="GO" id="GO:0004035">
    <property type="term" value="F:alkaline phosphatase activity"/>
    <property type="evidence" value="ECO:0007669"/>
    <property type="project" value="InterPro"/>
</dbReference>
<dbReference type="OrthoDB" id="9766127at2"/>
<evidence type="ECO:0000313" key="9">
    <source>
        <dbReference type="Proteomes" id="UP000317332"/>
    </source>
</evidence>
<dbReference type="PIRSF" id="PIRSF031924">
    <property type="entry name" value="Pi-irrepressible_AP"/>
    <property type="match status" value="1"/>
</dbReference>
<dbReference type="PANTHER" id="PTHR10151">
    <property type="entry name" value="ECTONUCLEOTIDE PYROPHOSPHATASE/PHOSPHODIESTERASE"/>
    <property type="match status" value="1"/>
</dbReference>
<name>A0A506PKW1_9FLAO</name>
<gene>
    <name evidence="8" type="ORF">FJ651_08640</name>
</gene>
<protein>
    <submittedName>
        <fullName evidence="8">Alkaline phosphatase family protein</fullName>
    </submittedName>
</protein>
<dbReference type="InterPro" id="IPR026263">
    <property type="entry name" value="Alkaline_phosphatase_prok"/>
</dbReference>
<dbReference type="Proteomes" id="UP000317332">
    <property type="component" value="Unassembled WGS sequence"/>
</dbReference>
<proteinExistence type="predicted"/>
<feature type="active site" description="Phosphothreonine intermediate" evidence="5">
    <location>
        <position position="75"/>
    </location>
</feature>
<feature type="chain" id="PRO_5021380184" evidence="7">
    <location>
        <begin position="19"/>
        <end position="541"/>
    </location>
</feature>
<evidence type="ECO:0000256" key="1">
    <source>
        <dbReference type="ARBA" id="ARBA00022553"/>
    </source>
</evidence>
<reference evidence="8 9" key="1">
    <citation type="submission" date="2019-06" db="EMBL/GenBank/DDBJ databases">
        <title>Flavobacteriaceae Paucihalobacterium erythroidium CWB-1, complete genome.</title>
        <authorList>
            <person name="Wu S."/>
        </authorList>
    </citation>
    <scope>NUCLEOTIDE SEQUENCE [LARGE SCALE GENOMIC DNA]</scope>
    <source>
        <strain evidence="8 9">CWB-1</strain>
    </source>
</reference>
<evidence type="ECO:0000256" key="3">
    <source>
        <dbReference type="ARBA" id="ARBA00022729"/>
    </source>
</evidence>
<dbReference type="Gene3D" id="3.30.1360.150">
    <property type="match status" value="1"/>
</dbReference>
<dbReference type="GO" id="GO:0046872">
    <property type="term" value="F:metal ion binding"/>
    <property type="evidence" value="ECO:0007669"/>
    <property type="project" value="UniProtKB-KW"/>
</dbReference>
<dbReference type="RefSeq" id="WP_140990108.1">
    <property type="nucleotide sequence ID" value="NZ_VHIQ01000003.1"/>
</dbReference>
<evidence type="ECO:0000256" key="5">
    <source>
        <dbReference type="PIRSR" id="PIRSR031924-50"/>
    </source>
</evidence>
<feature type="binding site" evidence="6">
    <location>
        <begin position="157"/>
        <end position="159"/>
    </location>
    <ligand>
        <name>substrate</name>
    </ligand>
</feature>
<dbReference type="Pfam" id="PF01663">
    <property type="entry name" value="Phosphodiest"/>
    <property type="match status" value="1"/>
</dbReference>
<feature type="binding site" evidence="6">
    <location>
        <position position="96"/>
    </location>
    <ligand>
        <name>substrate</name>
    </ligand>
</feature>
<feature type="signal peptide" evidence="7">
    <location>
        <begin position="1"/>
        <end position="18"/>
    </location>
</feature>
<accession>A0A506PKW1</accession>
<keyword evidence="9" id="KW-1185">Reference proteome</keyword>
<sequence length="541" mass="61037">MKKLIFILAICVFPNLIAQEVDNKPKLVVGIVVDQMRYDYLTRFYDKYSDDGFKRLMLKGYDCKNAHFNYIPTYTAPGHASIYTGTTPKYHGIIENNWYDKFEKKIVYCVNDDTFNPVGTTDNYSRVSPRRMLVTTVADQLKLHNQQKSKVIGIAMKDRGAVLPAGHSANAAYWFVGKDEGNWVTSDYYMTDLPKWVKDFNKSKTVEKYLTTWNTLYDIKTYTESGPDLNDFESGFKGKETATFPYNLKKLSKDNGDLDILKVTPFGNSITTDFAIAAIEGEKLGNGSVTDFLTISYSSPDYIGHNFGVNSKEIQDTYLRLDIELARLLKHLDNKVGTGNYTVFLTADHAAVHVPAFLESLKIPAGYFDKKVFKEKLDNFLLKRYATSDLIEHIGGFQIFLNREKISQLNLNLQEVQQSIVDEIINYEYIDRAYAAHTLHNKAFTEGIESLLQNGYHQKRSGDVLVSFNAAVISYGRKGTTHGSGYLYDTHVPLLFYGNGIKQGSTLQKVKITDIAPTISALLGISFPNATTGVPLEFVLD</sequence>
<evidence type="ECO:0000256" key="6">
    <source>
        <dbReference type="PIRSR" id="PIRSR031924-51"/>
    </source>
</evidence>
<dbReference type="SUPFAM" id="SSF53649">
    <property type="entry name" value="Alkaline phosphatase-like"/>
    <property type="match status" value="1"/>
</dbReference>
<keyword evidence="1 5" id="KW-0597">Phosphoprotein</keyword>
<dbReference type="PANTHER" id="PTHR10151:SF120">
    <property type="entry name" value="BIS(5'-ADENOSYL)-TRIPHOSPHATASE"/>
    <property type="match status" value="1"/>
</dbReference>
<dbReference type="EMBL" id="VHIQ01000003">
    <property type="protein sequence ID" value="TPV34214.1"/>
    <property type="molecule type" value="Genomic_DNA"/>
</dbReference>
<dbReference type="InterPro" id="IPR017850">
    <property type="entry name" value="Alkaline_phosphatase_core_sf"/>
</dbReference>